<feature type="transmembrane region" description="Helical" evidence="1">
    <location>
        <begin position="74"/>
        <end position="93"/>
    </location>
</feature>
<evidence type="ECO:0000256" key="1">
    <source>
        <dbReference type="SAM" id="Phobius"/>
    </source>
</evidence>
<dbReference type="AlphaFoldDB" id="A0A4R9BXF4"/>
<name>A0A4R9BXF4_9MICO</name>
<keyword evidence="1" id="KW-0812">Transmembrane</keyword>
<organism evidence="2 3">
    <name type="scientific">Cryobacterium serini</name>
    <dbReference type="NCBI Taxonomy" id="1259201"/>
    <lineage>
        <taxon>Bacteria</taxon>
        <taxon>Bacillati</taxon>
        <taxon>Actinomycetota</taxon>
        <taxon>Actinomycetes</taxon>
        <taxon>Micrococcales</taxon>
        <taxon>Microbacteriaceae</taxon>
        <taxon>Cryobacterium</taxon>
    </lineage>
</organism>
<gene>
    <name evidence="2" type="ORF">E3T51_00560</name>
</gene>
<comment type="caution">
    <text evidence="2">The sequence shown here is derived from an EMBL/GenBank/DDBJ whole genome shotgun (WGS) entry which is preliminary data.</text>
</comment>
<evidence type="ECO:0000313" key="3">
    <source>
        <dbReference type="Proteomes" id="UP000297626"/>
    </source>
</evidence>
<keyword evidence="1" id="KW-1133">Transmembrane helix</keyword>
<sequence>MVYTIAGALQILVWNPLAAVPGATLGQIRADMARADESLSANGVVTWAGIGLLLAGVILLVATMRRTSRVGPVVAAYLVLLVFAAPGHFFVSFGPGMSLADTFMISGADHSPWGMALYLVSAASLLALIVLIIRAARAASAGTE</sequence>
<evidence type="ECO:0000313" key="2">
    <source>
        <dbReference type="EMBL" id="TFD91497.1"/>
    </source>
</evidence>
<protein>
    <submittedName>
        <fullName evidence="2">Uncharacterized protein</fullName>
    </submittedName>
</protein>
<feature type="transmembrane region" description="Helical" evidence="1">
    <location>
        <begin position="43"/>
        <end position="62"/>
    </location>
</feature>
<dbReference type="EMBL" id="SOHN01000003">
    <property type="protein sequence ID" value="TFD91497.1"/>
    <property type="molecule type" value="Genomic_DNA"/>
</dbReference>
<accession>A0A4R9BXF4</accession>
<reference evidence="2 3" key="1">
    <citation type="submission" date="2019-03" db="EMBL/GenBank/DDBJ databases">
        <title>Genomics of glacier-inhabiting Cryobacterium strains.</title>
        <authorList>
            <person name="Liu Q."/>
            <person name="Xin Y.-H."/>
        </authorList>
    </citation>
    <scope>NUCLEOTIDE SEQUENCE [LARGE SCALE GENOMIC DNA]</scope>
    <source>
        <strain evidence="2 3">Sr54</strain>
    </source>
</reference>
<feature type="transmembrane region" description="Helical" evidence="1">
    <location>
        <begin position="113"/>
        <end position="133"/>
    </location>
</feature>
<dbReference type="Proteomes" id="UP000297626">
    <property type="component" value="Unassembled WGS sequence"/>
</dbReference>
<proteinExistence type="predicted"/>
<keyword evidence="1" id="KW-0472">Membrane</keyword>
<keyword evidence="3" id="KW-1185">Reference proteome</keyword>